<dbReference type="PIRSF" id="PIRSF001430">
    <property type="entry name" value="tRNA_psdUrid_synth"/>
    <property type="match status" value="1"/>
</dbReference>
<keyword evidence="10" id="KW-1185">Reference proteome</keyword>
<dbReference type="Pfam" id="PF01416">
    <property type="entry name" value="PseudoU_synth_1"/>
    <property type="match status" value="2"/>
</dbReference>
<dbReference type="PANTHER" id="PTHR11142:SF0">
    <property type="entry name" value="TRNA PSEUDOURIDINE SYNTHASE-LIKE 1"/>
    <property type="match status" value="1"/>
</dbReference>
<organism evidence="9 10">
    <name type="scientific">Lactococcus fujiensis JCM 16395</name>
    <dbReference type="NCBI Taxonomy" id="1291764"/>
    <lineage>
        <taxon>Bacteria</taxon>
        <taxon>Bacillati</taxon>
        <taxon>Bacillota</taxon>
        <taxon>Bacilli</taxon>
        <taxon>Lactobacillales</taxon>
        <taxon>Streptococcaceae</taxon>
        <taxon>Lactococcus</taxon>
    </lineage>
</organism>
<feature type="domain" description="Pseudouridine synthase I TruA alpha/beta" evidence="8">
    <location>
        <begin position="6"/>
        <end position="105"/>
    </location>
</feature>
<dbReference type="GO" id="GO:0031119">
    <property type="term" value="P:tRNA pseudouridine synthesis"/>
    <property type="evidence" value="ECO:0007669"/>
    <property type="project" value="UniProtKB-UniRule"/>
</dbReference>
<reference evidence="9 10" key="1">
    <citation type="submission" date="2014-12" db="EMBL/GenBank/DDBJ databases">
        <title>Draft genome sequences of 10 type strains of Lactococcus.</title>
        <authorList>
            <person name="Sun Z."/>
            <person name="Zhong Z."/>
            <person name="Liu W."/>
            <person name="Zhang W."/>
            <person name="Zhang H."/>
        </authorList>
    </citation>
    <scope>NUCLEOTIDE SEQUENCE [LARGE SCALE GENOMIC DNA]</scope>
    <source>
        <strain evidence="9 10">JCM 16395</strain>
    </source>
</reference>
<protein>
    <recommendedName>
        <fullName evidence="4">tRNA pseudouridine synthase A</fullName>
        <ecNumber evidence="4">5.4.99.12</ecNumber>
    </recommendedName>
    <alternativeName>
        <fullName evidence="4">tRNA pseudouridine(38-40) synthase</fullName>
    </alternativeName>
    <alternativeName>
        <fullName evidence="4">tRNA pseudouridylate synthase I</fullName>
    </alternativeName>
    <alternativeName>
        <fullName evidence="4">tRNA-uridine isomerase I</fullName>
    </alternativeName>
</protein>
<comment type="function">
    <text evidence="4">Formation of pseudouridine at positions 38, 39 and 40 in the anticodon stem and loop of transfer RNAs.</text>
</comment>
<dbReference type="GO" id="GO:0003723">
    <property type="term" value="F:RNA binding"/>
    <property type="evidence" value="ECO:0007669"/>
    <property type="project" value="InterPro"/>
</dbReference>
<proteinExistence type="inferred from homology"/>
<dbReference type="InterPro" id="IPR020095">
    <property type="entry name" value="PsdUridine_synth_TruA_C"/>
</dbReference>
<dbReference type="HAMAP" id="MF_00171">
    <property type="entry name" value="TruA"/>
    <property type="match status" value="1"/>
</dbReference>
<dbReference type="AlphaFoldDB" id="A0A2A5RM82"/>
<dbReference type="NCBIfam" id="TIGR00071">
    <property type="entry name" value="hisT_truA"/>
    <property type="match status" value="1"/>
</dbReference>
<comment type="similarity">
    <text evidence="1 4 7">Belongs to the tRNA pseudouridine synthase TruA family.</text>
</comment>
<dbReference type="GO" id="GO:0160147">
    <property type="term" value="F:tRNA pseudouridine(38-40) synthase activity"/>
    <property type="evidence" value="ECO:0007669"/>
    <property type="project" value="UniProtKB-EC"/>
</dbReference>
<dbReference type="InterPro" id="IPR020103">
    <property type="entry name" value="PsdUridine_synth_cat_dom_sf"/>
</dbReference>
<dbReference type="STRING" id="1291764.GCA_001311235_02487"/>
<sequence length="248" mass="28436">MTRYKAIISYDGTAFAGFQTQNNQRTVQEEIEKVLTRLNSHQSVILQGAGRTDSGVHALAQVIHFDLNGVRDVERLRFALDTQTPEDIAFRSVEVVAEDWHARFEPHEKIYEYYLEHSPIRSPFKRHYRAHFRYSLDLDKMRSALTLLMGEHDFTGFTASGSSVEDKVRKISQAELIVLDDENIKFVFRGNGFLYKQIRNMVGTLIKIGNDRMPVSQITKILESKNRKFAGPTAAPEGLFLKEVIYHG</sequence>
<evidence type="ECO:0000259" key="8">
    <source>
        <dbReference type="Pfam" id="PF01416"/>
    </source>
</evidence>
<dbReference type="PANTHER" id="PTHR11142">
    <property type="entry name" value="PSEUDOURIDYLATE SYNTHASE"/>
    <property type="match status" value="1"/>
</dbReference>
<comment type="caution">
    <text evidence="4">Lacks conserved residue(s) required for the propagation of feature annotation.</text>
</comment>
<feature type="active site" description="Nucleophile" evidence="4 5">
    <location>
        <position position="53"/>
    </location>
</feature>
<dbReference type="OrthoDB" id="9811823at2"/>
<dbReference type="EMBL" id="JXJU01000004">
    <property type="protein sequence ID" value="PCS00386.1"/>
    <property type="molecule type" value="Genomic_DNA"/>
</dbReference>
<evidence type="ECO:0000256" key="1">
    <source>
        <dbReference type="ARBA" id="ARBA00009375"/>
    </source>
</evidence>
<evidence type="ECO:0000256" key="7">
    <source>
        <dbReference type="RuleBase" id="RU003792"/>
    </source>
</evidence>
<dbReference type="Gene3D" id="3.30.70.660">
    <property type="entry name" value="Pseudouridine synthase I, catalytic domain, C-terminal subdomain"/>
    <property type="match status" value="1"/>
</dbReference>
<dbReference type="CDD" id="cd02570">
    <property type="entry name" value="PseudoU_synth_EcTruA"/>
    <property type="match status" value="1"/>
</dbReference>
<feature type="domain" description="Pseudouridine synthase I TruA alpha/beta" evidence="8">
    <location>
        <begin position="144"/>
        <end position="246"/>
    </location>
</feature>
<dbReference type="RefSeq" id="WP_054639727.1">
    <property type="nucleotide sequence ID" value="NZ_BBAL01000010.1"/>
</dbReference>
<accession>A0A2A5RM82</accession>
<keyword evidence="3 4" id="KW-0413">Isomerase</keyword>
<evidence type="ECO:0000313" key="10">
    <source>
        <dbReference type="Proteomes" id="UP000218181"/>
    </source>
</evidence>
<evidence type="ECO:0000256" key="4">
    <source>
        <dbReference type="HAMAP-Rule" id="MF_00171"/>
    </source>
</evidence>
<dbReference type="Proteomes" id="UP000218181">
    <property type="component" value="Unassembled WGS sequence"/>
</dbReference>
<evidence type="ECO:0000313" key="9">
    <source>
        <dbReference type="EMBL" id="PCS00386.1"/>
    </source>
</evidence>
<evidence type="ECO:0000256" key="3">
    <source>
        <dbReference type="ARBA" id="ARBA00023235"/>
    </source>
</evidence>
<comment type="subunit">
    <text evidence="4">Homodimer.</text>
</comment>
<dbReference type="EC" id="5.4.99.12" evidence="4"/>
<dbReference type="FunFam" id="3.30.70.580:FF:000001">
    <property type="entry name" value="tRNA pseudouridine synthase A"/>
    <property type="match status" value="1"/>
</dbReference>
<evidence type="ECO:0000256" key="2">
    <source>
        <dbReference type="ARBA" id="ARBA00022694"/>
    </source>
</evidence>
<name>A0A2A5RM82_9LACT</name>
<dbReference type="InterPro" id="IPR020094">
    <property type="entry name" value="TruA/RsuA/RluB/E/F_N"/>
</dbReference>
<evidence type="ECO:0000256" key="5">
    <source>
        <dbReference type="PIRSR" id="PIRSR001430-1"/>
    </source>
</evidence>
<gene>
    <name evidence="4" type="primary">truA</name>
    <name evidence="9" type="ORF">RT41_GL001273</name>
</gene>
<evidence type="ECO:0000256" key="6">
    <source>
        <dbReference type="PIRSR" id="PIRSR001430-2"/>
    </source>
</evidence>
<feature type="binding site" evidence="4 6">
    <location>
        <position position="111"/>
    </location>
    <ligand>
        <name>substrate</name>
    </ligand>
</feature>
<keyword evidence="2 4" id="KW-0819">tRNA processing</keyword>
<comment type="caution">
    <text evidence="9">The sequence shown here is derived from an EMBL/GenBank/DDBJ whole genome shotgun (WGS) entry which is preliminary data.</text>
</comment>
<dbReference type="Gene3D" id="3.30.70.580">
    <property type="entry name" value="Pseudouridine synthase I, catalytic domain, N-terminal subdomain"/>
    <property type="match status" value="1"/>
</dbReference>
<dbReference type="SUPFAM" id="SSF55120">
    <property type="entry name" value="Pseudouridine synthase"/>
    <property type="match status" value="1"/>
</dbReference>
<comment type="catalytic activity">
    <reaction evidence="4 7">
        <text>uridine(38/39/40) in tRNA = pseudouridine(38/39/40) in tRNA</text>
        <dbReference type="Rhea" id="RHEA:22376"/>
        <dbReference type="Rhea" id="RHEA-COMP:10085"/>
        <dbReference type="Rhea" id="RHEA-COMP:10087"/>
        <dbReference type="ChEBI" id="CHEBI:65314"/>
        <dbReference type="ChEBI" id="CHEBI:65315"/>
        <dbReference type="EC" id="5.4.99.12"/>
    </reaction>
</comment>
<dbReference type="InterPro" id="IPR020097">
    <property type="entry name" value="PsdUridine_synth_TruA_a/b_dom"/>
</dbReference>
<dbReference type="InterPro" id="IPR001406">
    <property type="entry name" value="PsdUridine_synth_TruA"/>
</dbReference>